<gene>
    <name evidence="12" type="ORF">GHT06_010731</name>
</gene>
<dbReference type="PRINTS" id="PR00463">
    <property type="entry name" value="EP450I"/>
</dbReference>
<keyword evidence="11" id="KW-0812">Transmembrane</keyword>
<proteinExistence type="inferred from homology"/>
<keyword evidence="11" id="KW-1133">Transmembrane helix</keyword>
<evidence type="ECO:0000256" key="3">
    <source>
        <dbReference type="ARBA" id="ARBA00010617"/>
    </source>
</evidence>
<dbReference type="InterPro" id="IPR036396">
    <property type="entry name" value="Cyt_P450_sf"/>
</dbReference>
<dbReference type="Gene3D" id="1.10.630.10">
    <property type="entry name" value="Cytochrome P450"/>
    <property type="match status" value="1"/>
</dbReference>
<dbReference type="AlphaFoldDB" id="A0AAD5LJ64"/>
<evidence type="ECO:0000313" key="13">
    <source>
        <dbReference type="Proteomes" id="UP000820818"/>
    </source>
</evidence>
<comment type="subcellular location">
    <subcellularLocation>
        <location evidence="2">Endoplasmic reticulum membrane</location>
    </subcellularLocation>
</comment>
<comment type="cofactor">
    <cofactor evidence="1 9">
        <name>heme</name>
        <dbReference type="ChEBI" id="CHEBI:30413"/>
    </cofactor>
</comment>
<evidence type="ECO:0000256" key="11">
    <source>
        <dbReference type="SAM" id="Phobius"/>
    </source>
</evidence>
<dbReference type="PROSITE" id="PS00086">
    <property type="entry name" value="CYTOCHROME_P450"/>
    <property type="match status" value="1"/>
</dbReference>
<keyword evidence="10" id="KW-0560">Oxidoreductase</keyword>
<sequence length="509" mass="58873">MLSALSNVKSLQTETILSVWLILPAIAIFYYWKWSRSRTVRLLNAIPGPKALPVLGNLLDLNVYNEDFYKDMGIDWVKMYGPIYRIWLGPRPIVILASAELVQKLLSSSKYCTQSSDYSHLSSWLGNSMFMTTGTHWKNRRRIVRPGFHTQNFDSFIDIFNEKSSMCAEEFERIVEAKPDTAIDVTHLMTKCALNIICETAMGQTKQETEKEVYLNNMERFCQIFTERVHRPWLSNDWIYKMSSLRRECDRCVNALHAFTNKVARDRREMLERCTNNYSDHFPNSVIEDEKPHLTSRFAIVDRLIEASSRQMKGYDTTSVAMAWFLYLIAKHPENQQLIVDELDSVFSGNRERPCTIQDVPELKYMECCIKETLRLYPSVPSLMRKLIQDVELDGYTIPAGVTIIPIFYAIHHNPCIYPDPEAFKPERFFPENSNGRHPFAFIPFSAGPRNCLGQKYAMMELKVVFANLLRRVQFSVSDPAMSDAAEIGMTLKPKYGVRLIVSKRLNKV</sequence>
<dbReference type="PRINTS" id="PR00385">
    <property type="entry name" value="P450"/>
</dbReference>
<organism evidence="12 13">
    <name type="scientific">Daphnia sinensis</name>
    <dbReference type="NCBI Taxonomy" id="1820382"/>
    <lineage>
        <taxon>Eukaryota</taxon>
        <taxon>Metazoa</taxon>
        <taxon>Ecdysozoa</taxon>
        <taxon>Arthropoda</taxon>
        <taxon>Crustacea</taxon>
        <taxon>Branchiopoda</taxon>
        <taxon>Diplostraca</taxon>
        <taxon>Cladocera</taxon>
        <taxon>Anomopoda</taxon>
        <taxon>Daphniidae</taxon>
        <taxon>Daphnia</taxon>
        <taxon>Daphnia similis group</taxon>
    </lineage>
</organism>
<dbReference type="GO" id="GO:0005506">
    <property type="term" value="F:iron ion binding"/>
    <property type="evidence" value="ECO:0007669"/>
    <property type="project" value="InterPro"/>
</dbReference>
<dbReference type="CDD" id="cd20628">
    <property type="entry name" value="CYP4"/>
    <property type="match status" value="1"/>
</dbReference>
<feature type="binding site" description="axial binding residue" evidence="9">
    <location>
        <position position="452"/>
    </location>
    <ligand>
        <name>heme</name>
        <dbReference type="ChEBI" id="CHEBI:30413"/>
    </ligand>
    <ligandPart>
        <name>Fe</name>
        <dbReference type="ChEBI" id="CHEBI:18248"/>
    </ligandPart>
</feature>
<dbReference type="PANTHER" id="PTHR24291">
    <property type="entry name" value="CYTOCHROME P450 FAMILY 4"/>
    <property type="match status" value="1"/>
</dbReference>
<keyword evidence="7 10" id="KW-0503">Monooxygenase</keyword>
<dbReference type="Pfam" id="PF00067">
    <property type="entry name" value="p450"/>
    <property type="match status" value="1"/>
</dbReference>
<keyword evidence="4 9" id="KW-0349">Heme</keyword>
<dbReference type="InterPro" id="IPR002401">
    <property type="entry name" value="Cyt_P450_E_grp-I"/>
</dbReference>
<evidence type="ECO:0000313" key="12">
    <source>
        <dbReference type="EMBL" id="KAI9563273.1"/>
    </source>
</evidence>
<dbReference type="InterPro" id="IPR017972">
    <property type="entry name" value="Cyt_P450_CS"/>
</dbReference>
<dbReference type="GO" id="GO:0005789">
    <property type="term" value="C:endoplasmic reticulum membrane"/>
    <property type="evidence" value="ECO:0007669"/>
    <property type="project" value="UniProtKB-SubCell"/>
</dbReference>
<reference evidence="12 13" key="1">
    <citation type="submission" date="2022-05" db="EMBL/GenBank/DDBJ databases">
        <title>A multi-omics perspective on studying reproductive biology in Daphnia sinensis.</title>
        <authorList>
            <person name="Jia J."/>
        </authorList>
    </citation>
    <scope>NUCLEOTIDE SEQUENCE [LARGE SCALE GENOMIC DNA]</scope>
    <source>
        <strain evidence="12 13">WSL</strain>
    </source>
</reference>
<evidence type="ECO:0000256" key="7">
    <source>
        <dbReference type="ARBA" id="ARBA00023033"/>
    </source>
</evidence>
<evidence type="ECO:0000256" key="9">
    <source>
        <dbReference type="PIRSR" id="PIRSR602401-1"/>
    </source>
</evidence>
<keyword evidence="5" id="KW-0256">Endoplasmic reticulum</keyword>
<evidence type="ECO:0000256" key="5">
    <source>
        <dbReference type="ARBA" id="ARBA00022824"/>
    </source>
</evidence>
<dbReference type="InterPro" id="IPR050196">
    <property type="entry name" value="Cytochrome_P450_Monoox"/>
</dbReference>
<dbReference type="GO" id="GO:0004497">
    <property type="term" value="F:monooxygenase activity"/>
    <property type="evidence" value="ECO:0007669"/>
    <property type="project" value="UniProtKB-KW"/>
</dbReference>
<feature type="transmembrane region" description="Helical" evidence="11">
    <location>
        <begin position="15"/>
        <end position="32"/>
    </location>
</feature>
<dbReference type="EMBL" id="WJBH02000002">
    <property type="protein sequence ID" value="KAI9563273.1"/>
    <property type="molecule type" value="Genomic_DNA"/>
</dbReference>
<accession>A0AAD5LJ64</accession>
<evidence type="ECO:0000256" key="6">
    <source>
        <dbReference type="ARBA" id="ARBA00023004"/>
    </source>
</evidence>
<evidence type="ECO:0000256" key="10">
    <source>
        <dbReference type="RuleBase" id="RU000461"/>
    </source>
</evidence>
<keyword evidence="6 9" id="KW-0408">Iron</keyword>
<dbReference type="Proteomes" id="UP000820818">
    <property type="component" value="Linkage Group LG2"/>
</dbReference>
<name>A0AAD5LJ64_9CRUS</name>
<dbReference type="PANTHER" id="PTHR24291:SF189">
    <property type="entry name" value="CYTOCHROME P450 4C3-RELATED"/>
    <property type="match status" value="1"/>
</dbReference>
<evidence type="ECO:0000256" key="8">
    <source>
        <dbReference type="ARBA" id="ARBA00023136"/>
    </source>
</evidence>
<keyword evidence="13" id="KW-1185">Reference proteome</keyword>
<evidence type="ECO:0000256" key="1">
    <source>
        <dbReference type="ARBA" id="ARBA00001971"/>
    </source>
</evidence>
<dbReference type="SUPFAM" id="SSF48264">
    <property type="entry name" value="Cytochrome P450"/>
    <property type="match status" value="1"/>
</dbReference>
<dbReference type="GO" id="GO:0020037">
    <property type="term" value="F:heme binding"/>
    <property type="evidence" value="ECO:0007669"/>
    <property type="project" value="InterPro"/>
</dbReference>
<protein>
    <submittedName>
        <fullName evidence="12">Uncharacterized protein</fullName>
    </submittedName>
</protein>
<comment type="similarity">
    <text evidence="3 10">Belongs to the cytochrome P450 family.</text>
</comment>
<evidence type="ECO:0000256" key="4">
    <source>
        <dbReference type="ARBA" id="ARBA00022617"/>
    </source>
</evidence>
<comment type="caution">
    <text evidence="12">The sequence shown here is derived from an EMBL/GenBank/DDBJ whole genome shotgun (WGS) entry which is preliminary data.</text>
</comment>
<dbReference type="InterPro" id="IPR001128">
    <property type="entry name" value="Cyt_P450"/>
</dbReference>
<evidence type="ECO:0000256" key="2">
    <source>
        <dbReference type="ARBA" id="ARBA00004586"/>
    </source>
</evidence>
<keyword evidence="8 11" id="KW-0472">Membrane</keyword>
<keyword evidence="9 10" id="KW-0479">Metal-binding</keyword>
<dbReference type="GO" id="GO:0016705">
    <property type="term" value="F:oxidoreductase activity, acting on paired donors, with incorporation or reduction of molecular oxygen"/>
    <property type="evidence" value="ECO:0007669"/>
    <property type="project" value="InterPro"/>
</dbReference>